<dbReference type="GO" id="GO:0003677">
    <property type="term" value="F:DNA binding"/>
    <property type="evidence" value="ECO:0007669"/>
    <property type="project" value="TreeGrafter"/>
</dbReference>
<dbReference type="PANTHER" id="PTHR28027">
    <property type="entry name" value="TRANSCRIPTIONAL REGULATOR MIT1"/>
    <property type="match status" value="1"/>
</dbReference>
<evidence type="ECO:0000313" key="2">
    <source>
        <dbReference type="EMBL" id="PRQ71351.1"/>
    </source>
</evidence>
<evidence type="ECO:0000256" key="1">
    <source>
        <dbReference type="SAM" id="MobiDB-lite"/>
    </source>
</evidence>
<feature type="region of interest" description="Disordered" evidence="1">
    <location>
        <begin position="201"/>
        <end position="399"/>
    </location>
</feature>
<accession>A0A2T0A038</accession>
<feature type="compositionally biased region" description="Low complexity" evidence="1">
    <location>
        <begin position="302"/>
        <end position="328"/>
    </location>
</feature>
<gene>
    <name evidence="2" type="ORF">AAT19DRAFT_10209</name>
</gene>
<reference evidence="2 3" key="1">
    <citation type="journal article" date="2018" name="Elife">
        <title>Functional genomics of lipid metabolism in the oleaginous yeast Rhodosporidium toruloides.</title>
        <authorList>
            <person name="Coradetti S.T."/>
            <person name="Pinel D."/>
            <person name="Geiselman G."/>
            <person name="Ito M."/>
            <person name="Mondo S."/>
            <person name="Reilly M.C."/>
            <person name="Cheng Y.F."/>
            <person name="Bauer S."/>
            <person name="Grigoriev I."/>
            <person name="Gladden J.M."/>
            <person name="Simmons B.A."/>
            <person name="Brem R."/>
            <person name="Arkin A.P."/>
            <person name="Skerker J.M."/>
        </authorList>
    </citation>
    <scope>NUCLEOTIDE SEQUENCE [LARGE SCALE GENOMIC DNA]</scope>
    <source>
        <strain evidence="2 3">NBRC 0880</strain>
    </source>
</reference>
<proteinExistence type="predicted"/>
<dbReference type="Proteomes" id="UP000239560">
    <property type="component" value="Unassembled WGS sequence"/>
</dbReference>
<protein>
    <submittedName>
        <fullName evidence="2">Gti1/Pac2 family-domain containing protein</fullName>
    </submittedName>
</protein>
<feature type="region of interest" description="Disordered" evidence="1">
    <location>
        <begin position="140"/>
        <end position="184"/>
    </location>
</feature>
<sequence length="399" mass="43342">MEAELPRSGHSYFGIVSSAQEAHAILELLPRVTRRLTDDERLRFVRPGAVFVWEEEEAGIRRWTDHIKWSPSRVSGAFLTYTEIPARGEETLVKQSFSSVDANGTKMHLIAYTSKSACANGLLPLAARDPLIQHMLALRTNSGRDPREKPAVPPPLPVAAPSAPQTPVVDGFPSHMPPFAPHPAAAQGYLHRSQSSLVDIGSATRPAGGAATEKTRPSTSTSEPRRSSSYDPWAGRPPSPSSRSLNQPTSTNNRRHPSPLLQPAPFDPSHPPQTSPRNWSFAYDPVRDGPPSTTSSVTQSRFPSLYSSPAPSPASVFTAPATTTASPFDPFPRHLPPLDGLEPAGLPASAGDSPPRFLSHGTFLDDFDDERRDQGRLSPRQNMRAAEDERVLRLFSSAP</sequence>
<feature type="compositionally biased region" description="Polar residues" evidence="1">
    <location>
        <begin position="241"/>
        <end position="252"/>
    </location>
</feature>
<feature type="compositionally biased region" description="Pro residues" evidence="1">
    <location>
        <begin position="260"/>
        <end position="274"/>
    </location>
</feature>
<dbReference type="AlphaFoldDB" id="A0A2T0A038"/>
<dbReference type="OrthoDB" id="5572844at2759"/>
<dbReference type="EMBL" id="LCTV02000012">
    <property type="protein sequence ID" value="PRQ71351.1"/>
    <property type="molecule type" value="Genomic_DNA"/>
</dbReference>
<feature type="compositionally biased region" description="Polar residues" evidence="1">
    <location>
        <begin position="291"/>
        <end position="301"/>
    </location>
</feature>
<name>A0A2T0A038_RHOTO</name>
<evidence type="ECO:0000313" key="3">
    <source>
        <dbReference type="Proteomes" id="UP000239560"/>
    </source>
</evidence>
<dbReference type="InterPro" id="IPR018608">
    <property type="entry name" value="Gti1/Pac2"/>
</dbReference>
<comment type="caution">
    <text evidence="2">The sequence shown here is derived from an EMBL/GenBank/DDBJ whole genome shotgun (WGS) entry which is preliminary data.</text>
</comment>
<dbReference type="Pfam" id="PF09729">
    <property type="entry name" value="Gti1_Pac2"/>
    <property type="match status" value="1"/>
</dbReference>
<dbReference type="PANTHER" id="PTHR28027:SF1">
    <property type="entry name" value="CAMP INDEPENDENT REGULATORY PROTEIN (AFU_ORTHOLOGUE AFUA_3G09640)"/>
    <property type="match status" value="1"/>
</dbReference>
<organism evidence="2 3">
    <name type="scientific">Rhodotorula toruloides</name>
    <name type="common">Yeast</name>
    <name type="synonym">Rhodosporidium toruloides</name>
    <dbReference type="NCBI Taxonomy" id="5286"/>
    <lineage>
        <taxon>Eukaryota</taxon>
        <taxon>Fungi</taxon>
        <taxon>Dikarya</taxon>
        <taxon>Basidiomycota</taxon>
        <taxon>Pucciniomycotina</taxon>
        <taxon>Microbotryomycetes</taxon>
        <taxon>Sporidiobolales</taxon>
        <taxon>Sporidiobolaceae</taxon>
        <taxon>Rhodotorula</taxon>
    </lineage>
</organism>